<dbReference type="Gene3D" id="1.20.272.10">
    <property type="match status" value="1"/>
</dbReference>
<dbReference type="GO" id="GO:0009360">
    <property type="term" value="C:DNA polymerase III complex"/>
    <property type="evidence" value="ECO:0007669"/>
    <property type="project" value="TreeGrafter"/>
</dbReference>
<evidence type="ECO:0000256" key="3">
    <source>
        <dbReference type="ARBA" id="ARBA00022695"/>
    </source>
</evidence>
<evidence type="ECO:0000313" key="10">
    <source>
        <dbReference type="Proteomes" id="UP000571183"/>
    </source>
</evidence>
<evidence type="ECO:0000256" key="2">
    <source>
        <dbReference type="ARBA" id="ARBA00022679"/>
    </source>
</evidence>
<evidence type="ECO:0000256" key="7">
    <source>
        <dbReference type="ARBA" id="ARBA00049244"/>
    </source>
</evidence>
<dbReference type="RefSeq" id="WP_124825072.1">
    <property type="nucleotide sequence ID" value="NZ_JACIFD010000005.1"/>
</dbReference>
<dbReference type="GO" id="GO:0003677">
    <property type="term" value="F:DNA binding"/>
    <property type="evidence" value="ECO:0007669"/>
    <property type="project" value="InterPro"/>
</dbReference>
<dbReference type="InterPro" id="IPR005790">
    <property type="entry name" value="DNA_polIII_delta"/>
</dbReference>
<keyword evidence="2 9" id="KW-0808">Transferase</keyword>
<dbReference type="Pfam" id="PF21694">
    <property type="entry name" value="DNA_pol3_delta_C"/>
    <property type="match status" value="1"/>
</dbReference>
<evidence type="ECO:0000256" key="5">
    <source>
        <dbReference type="ARBA" id="ARBA00022932"/>
    </source>
</evidence>
<gene>
    <name evidence="9" type="ORF">F5897_000642</name>
</gene>
<comment type="similarity">
    <text evidence="6">Belongs to the DNA polymerase HolA subunit family.</text>
</comment>
<reference evidence="9" key="1">
    <citation type="submission" date="2020-08" db="EMBL/GenBank/DDBJ databases">
        <title>Sequencing the genomes of 1000 actinobacteria strains.</title>
        <authorList>
            <person name="Klenk H.-P."/>
        </authorList>
    </citation>
    <scope>NUCLEOTIDE SEQUENCE [LARGE SCALE GENOMIC DNA]</scope>
    <source>
        <strain evidence="9">DSM 27064</strain>
    </source>
</reference>
<evidence type="ECO:0000259" key="8">
    <source>
        <dbReference type="Pfam" id="PF21694"/>
    </source>
</evidence>
<evidence type="ECO:0000256" key="4">
    <source>
        <dbReference type="ARBA" id="ARBA00022705"/>
    </source>
</evidence>
<keyword evidence="5" id="KW-0239">DNA-directed DNA polymerase</keyword>
<dbReference type="Proteomes" id="UP000571183">
    <property type="component" value="Unassembled WGS sequence"/>
</dbReference>
<organism evidence="9 10">
    <name type="scientific">Canibacter oris</name>
    <dbReference type="NCBI Taxonomy" id="1365628"/>
    <lineage>
        <taxon>Bacteria</taxon>
        <taxon>Bacillati</taxon>
        <taxon>Actinomycetota</taxon>
        <taxon>Actinomycetes</taxon>
        <taxon>Micrococcales</taxon>
        <taxon>Microbacteriaceae</taxon>
        <taxon>Canibacter</taxon>
    </lineage>
</organism>
<name>A0A840DHU2_9MICO</name>
<sequence length="330" mass="35351">MAANKTTAVKYSQAAPARVVLLLGKAEPLAQRAAQQVRDQLRQQHDALEVHDLAADQLAAGELLTLASPSLFGEPRLLRITGCERASADFVADFTRVVPLLDEFTCLQLRHSDPVRGKEMLKLAREVSGVLEVDCAEPKNQNEKFEVMRLEAARIGAQLDSAAAQQLLQAYNADLGELLATIAQLASDAGGRITAQTVAELTAGRVETTAFAVVDAALAGNAAQALTLLRQALLAGAEPIPVLGALGKAVRDMARVHGRRQSAAQLAKELGMPPWLAEKAVRNAGRWREVDLARTVQLLATTDLALKGDARDPQYALEKLVLTVARRGRA</sequence>
<dbReference type="EC" id="2.7.7.7" evidence="1"/>
<dbReference type="AlphaFoldDB" id="A0A840DHU2"/>
<evidence type="ECO:0000256" key="1">
    <source>
        <dbReference type="ARBA" id="ARBA00012417"/>
    </source>
</evidence>
<keyword evidence="10" id="KW-1185">Reference proteome</keyword>
<keyword evidence="4" id="KW-0235">DNA replication</keyword>
<proteinExistence type="inferred from homology"/>
<dbReference type="EMBL" id="JACIFD010000005">
    <property type="protein sequence ID" value="MBB4071345.1"/>
    <property type="molecule type" value="Genomic_DNA"/>
</dbReference>
<dbReference type="GO" id="GO:0006261">
    <property type="term" value="P:DNA-templated DNA replication"/>
    <property type="evidence" value="ECO:0007669"/>
    <property type="project" value="TreeGrafter"/>
</dbReference>
<dbReference type="SUPFAM" id="SSF48019">
    <property type="entry name" value="post-AAA+ oligomerization domain-like"/>
    <property type="match status" value="1"/>
</dbReference>
<dbReference type="NCBIfam" id="TIGR01128">
    <property type="entry name" value="holA"/>
    <property type="match status" value="1"/>
</dbReference>
<evidence type="ECO:0000313" key="9">
    <source>
        <dbReference type="EMBL" id="MBB4071345.1"/>
    </source>
</evidence>
<dbReference type="PANTHER" id="PTHR34388:SF1">
    <property type="entry name" value="DNA POLYMERASE III SUBUNIT DELTA"/>
    <property type="match status" value="1"/>
</dbReference>
<dbReference type="PANTHER" id="PTHR34388">
    <property type="entry name" value="DNA POLYMERASE III SUBUNIT DELTA"/>
    <property type="match status" value="1"/>
</dbReference>
<protein>
    <recommendedName>
        <fullName evidence="1">DNA-directed DNA polymerase</fullName>
        <ecNumber evidence="1">2.7.7.7</ecNumber>
    </recommendedName>
</protein>
<dbReference type="GO" id="GO:0003887">
    <property type="term" value="F:DNA-directed DNA polymerase activity"/>
    <property type="evidence" value="ECO:0007669"/>
    <property type="project" value="UniProtKB-KW"/>
</dbReference>
<feature type="domain" description="DNA polymerase III delta subunit-like C-terminal" evidence="8">
    <location>
        <begin position="208"/>
        <end position="323"/>
    </location>
</feature>
<accession>A0A840DHU2</accession>
<keyword evidence="3 9" id="KW-0548">Nucleotidyltransferase</keyword>
<evidence type="ECO:0000256" key="6">
    <source>
        <dbReference type="ARBA" id="ARBA00034754"/>
    </source>
</evidence>
<comment type="catalytic activity">
    <reaction evidence="7">
        <text>DNA(n) + a 2'-deoxyribonucleoside 5'-triphosphate = DNA(n+1) + diphosphate</text>
        <dbReference type="Rhea" id="RHEA:22508"/>
        <dbReference type="Rhea" id="RHEA-COMP:17339"/>
        <dbReference type="Rhea" id="RHEA-COMP:17340"/>
        <dbReference type="ChEBI" id="CHEBI:33019"/>
        <dbReference type="ChEBI" id="CHEBI:61560"/>
        <dbReference type="ChEBI" id="CHEBI:173112"/>
        <dbReference type="EC" id="2.7.7.7"/>
    </reaction>
</comment>
<comment type="caution">
    <text evidence="9">The sequence shown here is derived from an EMBL/GenBank/DDBJ whole genome shotgun (WGS) entry which is preliminary data.</text>
</comment>
<dbReference type="InterPro" id="IPR048466">
    <property type="entry name" value="DNA_pol3_delta-like_C"/>
</dbReference>
<dbReference type="InterPro" id="IPR008921">
    <property type="entry name" value="DNA_pol3_clamp-load_cplx_C"/>
</dbReference>